<dbReference type="GO" id="GO:0005829">
    <property type="term" value="C:cytosol"/>
    <property type="evidence" value="ECO:0007669"/>
    <property type="project" value="TreeGrafter"/>
</dbReference>
<feature type="binding site" evidence="6">
    <location>
        <position position="154"/>
    </location>
    <ligand>
        <name>S-adenosyl-L-methionine</name>
        <dbReference type="ChEBI" id="CHEBI:59789"/>
    </ligand>
</feature>
<dbReference type="GO" id="GO:0003723">
    <property type="term" value="F:RNA binding"/>
    <property type="evidence" value="ECO:0007669"/>
    <property type="project" value="InterPro"/>
</dbReference>
<dbReference type="Pfam" id="PF00588">
    <property type="entry name" value="SpoU_methylase"/>
    <property type="match status" value="1"/>
</dbReference>
<evidence type="ECO:0000313" key="8">
    <source>
        <dbReference type="EMBL" id="MBA2882518.1"/>
    </source>
</evidence>
<dbReference type="InterPro" id="IPR029064">
    <property type="entry name" value="Ribosomal_eL30-like_sf"/>
</dbReference>
<dbReference type="NCBIfam" id="TIGR00138">
    <property type="entry name" value="rsmG_gidB"/>
    <property type="match status" value="1"/>
</dbReference>
<comment type="subcellular location">
    <subcellularLocation>
        <location evidence="6">Cytoplasm</location>
    </subcellularLocation>
</comment>
<dbReference type="CDD" id="cd18095">
    <property type="entry name" value="SpoU-like_rRNA-MTase"/>
    <property type="match status" value="1"/>
</dbReference>
<keyword evidence="2 6" id="KW-0698">rRNA processing</keyword>
<evidence type="ECO:0000256" key="2">
    <source>
        <dbReference type="ARBA" id="ARBA00022552"/>
    </source>
</evidence>
<dbReference type="GO" id="GO:0070043">
    <property type="term" value="F:rRNA (guanine-N7-)-methyltransferase activity"/>
    <property type="evidence" value="ECO:0007669"/>
    <property type="project" value="UniProtKB-UniRule"/>
</dbReference>
<dbReference type="InterPro" id="IPR003682">
    <property type="entry name" value="rRNA_ssu_MeTfrase_G"/>
</dbReference>
<dbReference type="EMBL" id="JACDUS010000010">
    <property type="protein sequence ID" value="MBA2882518.1"/>
    <property type="molecule type" value="Genomic_DNA"/>
</dbReference>
<evidence type="ECO:0000256" key="1">
    <source>
        <dbReference type="ARBA" id="ARBA00022490"/>
    </source>
</evidence>
<gene>
    <name evidence="6" type="primary">rsmG</name>
    <name evidence="8" type="ORF">HNR65_002870</name>
</gene>
<feature type="domain" description="tRNA/rRNA methyltransferase SpoU type" evidence="7">
    <location>
        <begin position="354"/>
        <end position="482"/>
    </location>
</feature>
<protein>
    <recommendedName>
        <fullName evidence="6">Ribosomal RNA small subunit methyltransferase G</fullName>
        <ecNumber evidence="6">2.1.1.-</ecNumber>
    </recommendedName>
    <alternativeName>
        <fullName evidence="6">16S rRNA 7-methylguanosine methyltransferase</fullName>
        <shortName evidence="6">16S rRNA m7G methyltransferase</shortName>
    </alternativeName>
</protein>
<dbReference type="PANTHER" id="PTHR31760:SF0">
    <property type="entry name" value="S-ADENOSYL-L-METHIONINE-DEPENDENT METHYLTRANSFERASES SUPERFAMILY PROTEIN"/>
    <property type="match status" value="1"/>
</dbReference>
<feature type="binding site" evidence="6">
    <location>
        <position position="94"/>
    </location>
    <ligand>
        <name>S-adenosyl-L-methionine</name>
        <dbReference type="ChEBI" id="CHEBI:59789"/>
    </ligand>
</feature>
<dbReference type="EC" id="2.1.1.-" evidence="6"/>
<reference evidence="8 9" key="1">
    <citation type="submission" date="2020-07" db="EMBL/GenBank/DDBJ databases">
        <title>Genomic Encyclopedia of Type Strains, Phase IV (KMG-IV): sequencing the most valuable type-strain genomes for metagenomic binning, comparative biology and taxonomic classification.</title>
        <authorList>
            <person name="Goeker M."/>
        </authorList>
    </citation>
    <scope>NUCLEOTIDE SEQUENCE [LARGE SCALE GENOMIC DNA]</scope>
    <source>
        <strain evidence="8 9">DSM 17721</strain>
    </source>
</reference>
<dbReference type="AlphaFoldDB" id="A0A7W0CB92"/>
<dbReference type="Gene3D" id="3.40.50.150">
    <property type="entry name" value="Vaccinia Virus protein VP39"/>
    <property type="match status" value="1"/>
</dbReference>
<keyword evidence="4 6" id="KW-0808">Transferase</keyword>
<evidence type="ECO:0000256" key="6">
    <source>
        <dbReference type="HAMAP-Rule" id="MF_00074"/>
    </source>
</evidence>
<comment type="function">
    <text evidence="6">Specifically methylates the N7 position of a guanine in 16S rRNA.</text>
</comment>
<dbReference type="InterPro" id="IPR001537">
    <property type="entry name" value="SpoU_MeTrfase"/>
</dbReference>
<evidence type="ECO:0000259" key="7">
    <source>
        <dbReference type="Pfam" id="PF00588"/>
    </source>
</evidence>
<dbReference type="Pfam" id="PF02527">
    <property type="entry name" value="GidB"/>
    <property type="match status" value="1"/>
</dbReference>
<sequence>MNNNSFQKKPESKAPGPKDMDRILQSCGIALSPDRIDLLWQYHNRLRQANPELNLTRIHRFENMVIKLYADSILPGELTALPSPLLDLGTGPGMPGIPLKIAFPDTEIVLAETRQNRVVFLEQTISSLGLSGIRVYGHAVTPSFEQMFAGVITRAVEHMDKTLHRIQGCVKTGGLVIFMKGPGCADEIAAAQQAFSYSFELRQDKAYSIGNTPNQRRLVIFERTDAPPARRRQQAAEKHRIRDIQSAQNTTYKDLKKLLTAKGMKKQNQALVSGAKQITDIIAQCSGKCLAWISGSENQPPPENLASRAAWYRLAPELFDTLDVLGTRSPLLLVEIPVIIPWHPGAGLPPGCTVLVPFQDPENVGAVIRSAVAFGAENIVLLAEAAHPFHPRAIRASGGVVMHANLMQGPPIGELPTDLPVVALSMSGTPVFEFAFPQSFALLPGMEGPGLPRGLKKNAVSIPMSPKVESLNAAAAAAIALYTWSQTRRI</sequence>
<evidence type="ECO:0000313" key="9">
    <source>
        <dbReference type="Proteomes" id="UP000525298"/>
    </source>
</evidence>
<evidence type="ECO:0000256" key="4">
    <source>
        <dbReference type="ARBA" id="ARBA00022679"/>
    </source>
</evidence>
<dbReference type="RefSeq" id="WP_181552151.1">
    <property type="nucleotide sequence ID" value="NZ_JACDUS010000010.1"/>
</dbReference>
<dbReference type="SUPFAM" id="SSF75217">
    <property type="entry name" value="alpha/beta knot"/>
    <property type="match status" value="1"/>
</dbReference>
<evidence type="ECO:0000256" key="5">
    <source>
        <dbReference type="ARBA" id="ARBA00022691"/>
    </source>
</evidence>
<dbReference type="Gene3D" id="3.40.1280.10">
    <property type="match status" value="1"/>
</dbReference>
<feature type="binding site" evidence="6">
    <location>
        <position position="89"/>
    </location>
    <ligand>
        <name>S-adenosyl-L-methionine</name>
        <dbReference type="ChEBI" id="CHEBI:59789"/>
    </ligand>
</feature>
<comment type="caution">
    <text evidence="6">Lacks conserved residue(s) required for the propagation of feature annotation.</text>
</comment>
<dbReference type="InterPro" id="IPR029063">
    <property type="entry name" value="SAM-dependent_MTases_sf"/>
</dbReference>
<dbReference type="InterPro" id="IPR029026">
    <property type="entry name" value="tRNA_m1G_MTases_N"/>
</dbReference>
<dbReference type="Gene3D" id="3.30.1330.30">
    <property type="match status" value="1"/>
</dbReference>
<keyword evidence="1 6" id="KW-0963">Cytoplasm</keyword>
<name>A0A7W0CB92_9BACT</name>
<keyword evidence="3 6" id="KW-0489">Methyltransferase</keyword>
<keyword evidence="5 6" id="KW-0949">S-adenosyl-L-methionine</keyword>
<accession>A0A7W0CB92</accession>
<dbReference type="Proteomes" id="UP000525298">
    <property type="component" value="Unassembled WGS sequence"/>
</dbReference>
<dbReference type="PANTHER" id="PTHR31760">
    <property type="entry name" value="S-ADENOSYL-L-METHIONINE-DEPENDENT METHYLTRANSFERASES SUPERFAMILY PROTEIN"/>
    <property type="match status" value="1"/>
</dbReference>
<organism evidence="8 9">
    <name type="scientific">Desulfosalsimonas propionicica</name>
    <dbReference type="NCBI Taxonomy" id="332175"/>
    <lineage>
        <taxon>Bacteria</taxon>
        <taxon>Pseudomonadati</taxon>
        <taxon>Thermodesulfobacteriota</taxon>
        <taxon>Desulfobacteria</taxon>
        <taxon>Desulfobacterales</taxon>
        <taxon>Desulfosalsimonadaceae</taxon>
        <taxon>Desulfosalsimonas</taxon>
    </lineage>
</organism>
<evidence type="ECO:0000256" key="3">
    <source>
        <dbReference type="ARBA" id="ARBA00022603"/>
    </source>
</evidence>
<dbReference type="HAMAP" id="MF_00074">
    <property type="entry name" value="16SrRNA_methyltr_G"/>
    <property type="match status" value="1"/>
</dbReference>
<proteinExistence type="inferred from homology"/>
<dbReference type="SUPFAM" id="SSF53335">
    <property type="entry name" value="S-adenosyl-L-methionine-dependent methyltransferases"/>
    <property type="match status" value="1"/>
</dbReference>
<comment type="caution">
    <text evidence="8">The sequence shown here is derived from an EMBL/GenBank/DDBJ whole genome shotgun (WGS) entry which is preliminary data.</text>
</comment>
<comment type="similarity">
    <text evidence="6">Belongs to the methyltransferase superfamily. RNA methyltransferase RsmG family.</text>
</comment>
<dbReference type="InterPro" id="IPR029028">
    <property type="entry name" value="Alpha/beta_knot_MTases"/>
</dbReference>
<keyword evidence="9" id="KW-1185">Reference proteome</keyword>